<dbReference type="SUPFAM" id="SSF51395">
    <property type="entry name" value="FMN-linked oxidoreductases"/>
    <property type="match status" value="1"/>
</dbReference>
<dbReference type="OrthoDB" id="272303at2759"/>
<evidence type="ECO:0000313" key="23">
    <source>
        <dbReference type="EnsemblMetazoa" id="G3431.3:cds"/>
    </source>
</evidence>
<reference evidence="23" key="1">
    <citation type="submission" date="2022-08" db="UniProtKB">
        <authorList>
            <consortium name="EnsemblMetazoa"/>
        </authorList>
    </citation>
    <scope>IDENTIFICATION</scope>
    <source>
        <strain evidence="23">05x7-T-G4-1.051#20</strain>
    </source>
</reference>
<dbReference type="EC" id="1.3.1.88" evidence="13"/>
<comment type="function">
    <text evidence="18">Catalyzes the synthesis of dihydrouridine, a modified base found in the D-loop of most tRNAs. Specifically modifies U16 and U17 in cytoplasmic tRNAs. Affects the level of some mature tRNA and thereby the total cellular translation.</text>
</comment>
<evidence type="ECO:0000256" key="12">
    <source>
        <dbReference type="ARBA" id="ARBA00038313"/>
    </source>
</evidence>
<proteinExistence type="inferred from homology"/>
<evidence type="ECO:0000256" key="18">
    <source>
        <dbReference type="ARBA" id="ARBA00053643"/>
    </source>
</evidence>
<sequence>MEEGKHEVKEEVDKAKKLSGFEFWRRTLNSAKYVVAPMVDASELAWRMLSRKYGAQLCYTPMFHSSVFVRDPNYRKEAMQTCPDDRPLIVQFCANDPDTFLKAAQYVENICDAVDLNLGCPQTIAKRGHYGAFLEDEWDLLKKMVALCHQKLKVPITCKIRVFESKEKTVMYAQMLEQAGCQLLTVHGRTKEQKGRFTGLADWDIIKLVRESVSIPVFANGNIQYLPDVERCIGQTGVQGVMSAEGNLHNPALFNGESPPIWKMAEDYLELAEKYPCPLSYARGHMFKMLHHSLNVHPDVRDIIAVGKTLECFRLATLKLKERCLADAEKYKENPDLFPSELPFPYWICQPYVRPNPYIEDKEKKTVKRPLEEKLQSPEFAGLSKNKVKKLLRNPMKKLGRNSEENYEKCVNCPNIRGRKCSYMMCKNCCKEKTFRETLDCKGHRIVLHTKNSSKAAFDQKKREMEEKKAENGPNKMTTGNMCQHKEMDCTQRLCSDSEDKLGAVNSENRLGAMNSEDTMETVDSSDRNCGSGDITLTCGDITETDDTSFKEGMS</sequence>
<comment type="catalytic activity">
    <reaction evidence="17">
        <text>5,6-dihydrouridine(17) in tRNA + NADP(+) = uridine(17) in tRNA + NADPH + H(+)</text>
        <dbReference type="Rhea" id="RHEA:53368"/>
        <dbReference type="Rhea" id="RHEA-COMP:13541"/>
        <dbReference type="Rhea" id="RHEA-COMP:13542"/>
        <dbReference type="ChEBI" id="CHEBI:15378"/>
        <dbReference type="ChEBI" id="CHEBI:57783"/>
        <dbReference type="ChEBI" id="CHEBI:58349"/>
        <dbReference type="ChEBI" id="CHEBI:65315"/>
        <dbReference type="ChEBI" id="CHEBI:74443"/>
        <dbReference type="EC" id="1.3.1.88"/>
    </reaction>
    <physiologicalReaction direction="right-to-left" evidence="17">
        <dbReference type="Rhea" id="RHEA:53370"/>
    </physiologicalReaction>
</comment>
<feature type="region of interest" description="Disordered" evidence="21">
    <location>
        <begin position="454"/>
        <end position="478"/>
    </location>
</feature>
<keyword evidence="6" id="KW-0288">FMN</keyword>
<evidence type="ECO:0000256" key="2">
    <source>
        <dbReference type="ARBA" id="ARBA00004123"/>
    </source>
</evidence>
<keyword evidence="4" id="KW-0963">Cytoplasm</keyword>
<keyword evidence="5" id="KW-0285">Flavoprotein</keyword>
<comment type="catalytic activity">
    <reaction evidence="15">
        <text>5,6-dihydrouridine(16) in tRNA + NADP(+) = uridine(16) in tRNA + NADPH + H(+)</text>
        <dbReference type="Rhea" id="RHEA:53376"/>
        <dbReference type="Rhea" id="RHEA-COMP:13543"/>
        <dbReference type="Rhea" id="RHEA-COMP:13544"/>
        <dbReference type="ChEBI" id="CHEBI:15378"/>
        <dbReference type="ChEBI" id="CHEBI:57783"/>
        <dbReference type="ChEBI" id="CHEBI:58349"/>
        <dbReference type="ChEBI" id="CHEBI:65315"/>
        <dbReference type="ChEBI" id="CHEBI:74443"/>
        <dbReference type="EC" id="1.3.1.88"/>
    </reaction>
    <physiologicalReaction direction="right-to-left" evidence="15">
        <dbReference type="Rhea" id="RHEA:53378"/>
    </physiologicalReaction>
</comment>
<evidence type="ECO:0000313" key="24">
    <source>
        <dbReference type="Proteomes" id="UP000005408"/>
    </source>
</evidence>
<dbReference type="Pfam" id="PF01207">
    <property type="entry name" value="Dus"/>
    <property type="match status" value="1"/>
</dbReference>
<dbReference type="GO" id="GO:0005737">
    <property type="term" value="C:cytoplasm"/>
    <property type="evidence" value="ECO:0007669"/>
    <property type="project" value="UniProtKB-SubCell"/>
</dbReference>
<dbReference type="GO" id="GO:0005634">
    <property type="term" value="C:nucleus"/>
    <property type="evidence" value="ECO:0007669"/>
    <property type="project" value="UniProtKB-SubCell"/>
</dbReference>
<comment type="catalytic activity">
    <reaction evidence="16">
        <text>5,6-dihydrouridine(16) in tRNA + NAD(+) = uridine(16) in tRNA + NADH + H(+)</text>
        <dbReference type="Rhea" id="RHEA:53380"/>
        <dbReference type="Rhea" id="RHEA-COMP:13543"/>
        <dbReference type="Rhea" id="RHEA-COMP:13544"/>
        <dbReference type="ChEBI" id="CHEBI:15378"/>
        <dbReference type="ChEBI" id="CHEBI:57540"/>
        <dbReference type="ChEBI" id="CHEBI:57945"/>
        <dbReference type="ChEBI" id="CHEBI:65315"/>
        <dbReference type="ChEBI" id="CHEBI:74443"/>
        <dbReference type="EC" id="1.3.1.88"/>
    </reaction>
    <physiologicalReaction direction="right-to-left" evidence="16">
        <dbReference type="Rhea" id="RHEA:53382"/>
    </physiologicalReaction>
</comment>
<dbReference type="CDD" id="cd02801">
    <property type="entry name" value="DUS_like_FMN"/>
    <property type="match status" value="1"/>
</dbReference>
<dbReference type="OMA" id="ISPPVWQ"/>
<keyword evidence="11" id="KW-0539">Nucleus</keyword>
<name>A0A8W8MSL6_MAGGI</name>
<comment type="subcellular location">
    <subcellularLocation>
        <location evidence="3">Cytoplasm</location>
    </subcellularLocation>
    <subcellularLocation>
        <location evidence="2">Nucleus</location>
    </subcellularLocation>
</comment>
<evidence type="ECO:0000256" key="11">
    <source>
        <dbReference type="ARBA" id="ARBA00023242"/>
    </source>
</evidence>
<dbReference type="InterPro" id="IPR035587">
    <property type="entry name" value="DUS-like_FMN-bd"/>
</dbReference>
<evidence type="ECO:0000256" key="7">
    <source>
        <dbReference type="ARBA" id="ARBA00022694"/>
    </source>
</evidence>
<evidence type="ECO:0000256" key="8">
    <source>
        <dbReference type="ARBA" id="ARBA00022857"/>
    </source>
</evidence>
<evidence type="ECO:0000256" key="4">
    <source>
        <dbReference type="ARBA" id="ARBA00022490"/>
    </source>
</evidence>
<evidence type="ECO:0000256" key="10">
    <source>
        <dbReference type="ARBA" id="ARBA00023027"/>
    </source>
</evidence>
<evidence type="ECO:0000256" key="5">
    <source>
        <dbReference type="ARBA" id="ARBA00022630"/>
    </source>
</evidence>
<dbReference type="GO" id="GO:0017150">
    <property type="term" value="F:tRNA dihydrouridine synthase activity"/>
    <property type="evidence" value="ECO:0007669"/>
    <property type="project" value="InterPro"/>
</dbReference>
<dbReference type="AlphaFoldDB" id="A0A8W8MSL6"/>
<feature type="domain" description="DUS-like FMN-binding" evidence="22">
    <location>
        <begin position="35"/>
        <end position="274"/>
    </location>
</feature>
<dbReference type="FunFam" id="3.20.20.70:FF:000081">
    <property type="entry name" value="Dihydrouridine synthase 1 like"/>
    <property type="match status" value="1"/>
</dbReference>
<dbReference type="PANTHER" id="PTHR11082:SF5">
    <property type="entry name" value="TRNA-DIHYDROURIDINE(16_17) SYNTHASE [NAD(P)(+)]-LIKE"/>
    <property type="match status" value="1"/>
</dbReference>
<dbReference type="Gene3D" id="3.20.20.70">
    <property type="entry name" value="Aldolase class I"/>
    <property type="match status" value="1"/>
</dbReference>
<evidence type="ECO:0000256" key="20">
    <source>
        <dbReference type="ARBA" id="ARBA00077078"/>
    </source>
</evidence>
<evidence type="ECO:0000256" key="3">
    <source>
        <dbReference type="ARBA" id="ARBA00004496"/>
    </source>
</evidence>
<dbReference type="PANTHER" id="PTHR11082">
    <property type="entry name" value="TRNA-DIHYDROURIDINE SYNTHASE"/>
    <property type="match status" value="1"/>
</dbReference>
<evidence type="ECO:0000256" key="13">
    <source>
        <dbReference type="ARBA" id="ARBA00038890"/>
    </source>
</evidence>
<evidence type="ECO:0000256" key="15">
    <source>
        <dbReference type="ARBA" id="ARBA00047652"/>
    </source>
</evidence>
<accession>A0A8W8MSL6</accession>
<dbReference type="PROSITE" id="PS01136">
    <property type="entry name" value="UPF0034"/>
    <property type="match status" value="1"/>
</dbReference>
<dbReference type="InterPro" id="IPR013785">
    <property type="entry name" value="Aldolase_TIM"/>
</dbReference>
<keyword evidence="9" id="KW-0560">Oxidoreductase</keyword>
<dbReference type="InterPro" id="IPR018517">
    <property type="entry name" value="tRNA_hU_synthase_CS"/>
</dbReference>
<dbReference type="GO" id="GO:0050660">
    <property type="term" value="F:flavin adenine dinucleotide binding"/>
    <property type="evidence" value="ECO:0007669"/>
    <property type="project" value="InterPro"/>
</dbReference>
<organism evidence="23 24">
    <name type="scientific">Magallana gigas</name>
    <name type="common">Pacific oyster</name>
    <name type="synonym">Crassostrea gigas</name>
    <dbReference type="NCBI Taxonomy" id="29159"/>
    <lineage>
        <taxon>Eukaryota</taxon>
        <taxon>Metazoa</taxon>
        <taxon>Spiralia</taxon>
        <taxon>Lophotrochozoa</taxon>
        <taxon>Mollusca</taxon>
        <taxon>Bivalvia</taxon>
        <taxon>Autobranchia</taxon>
        <taxon>Pteriomorphia</taxon>
        <taxon>Ostreida</taxon>
        <taxon>Ostreoidea</taxon>
        <taxon>Ostreidae</taxon>
        <taxon>Magallana</taxon>
    </lineage>
</organism>
<evidence type="ECO:0000256" key="9">
    <source>
        <dbReference type="ARBA" id="ARBA00023002"/>
    </source>
</evidence>
<keyword evidence="7" id="KW-0819">tRNA processing</keyword>
<comment type="cofactor">
    <cofactor evidence="1">
        <name>FMN</name>
        <dbReference type="ChEBI" id="CHEBI:58210"/>
    </cofactor>
</comment>
<evidence type="ECO:0000256" key="16">
    <source>
        <dbReference type="ARBA" id="ARBA00048934"/>
    </source>
</evidence>
<feature type="compositionally biased region" description="Basic and acidic residues" evidence="21">
    <location>
        <begin position="458"/>
        <end position="471"/>
    </location>
</feature>
<evidence type="ECO:0000259" key="22">
    <source>
        <dbReference type="Pfam" id="PF01207"/>
    </source>
</evidence>
<evidence type="ECO:0000256" key="6">
    <source>
        <dbReference type="ARBA" id="ARBA00022643"/>
    </source>
</evidence>
<keyword evidence="10" id="KW-0520">NAD</keyword>
<dbReference type="EnsemblMetazoa" id="G3431.3">
    <property type="protein sequence ID" value="G3431.3:cds"/>
    <property type="gene ID" value="G3431"/>
</dbReference>
<evidence type="ECO:0000256" key="14">
    <source>
        <dbReference type="ARBA" id="ARBA00047287"/>
    </source>
</evidence>
<dbReference type="Proteomes" id="UP000005408">
    <property type="component" value="Unassembled WGS sequence"/>
</dbReference>
<comment type="catalytic activity">
    <reaction evidence="14">
        <text>5,6-dihydrouridine(17) in tRNA + NAD(+) = uridine(17) in tRNA + NADH + H(+)</text>
        <dbReference type="Rhea" id="RHEA:53372"/>
        <dbReference type="Rhea" id="RHEA-COMP:13541"/>
        <dbReference type="Rhea" id="RHEA-COMP:13542"/>
        <dbReference type="ChEBI" id="CHEBI:15378"/>
        <dbReference type="ChEBI" id="CHEBI:57540"/>
        <dbReference type="ChEBI" id="CHEBI:57945"/>
        <dbReference type="ChEBI" id="CHEBI:65315"/>
        <dbReference type="ChEBI" id="CHEBI:74443"/>
        <dbReference type="EC" id="1.3.1.88"/>
    </reaction>
    <physiologicalReaction direction="right-to-left" evidence="14">
        <dbReference type="Rhea" id="RHEA:53374"/>
    </physiologicalReaction>
</comment>
<keyword evidence="24" id="KW-1185">Reference proteome</keyword>
<protein>
    <recommendedName>
        <fullName evidence="19">tRNA-dihydrouridine(16/17) synthase [NAD(P)(+)]-like</fullName>
        <ecNumber evidence="13">1.3.1.88</ecNumber>
    </recommendedName>
    <alternativeName>
        <fullName evidence="20">tRNA-dihydrouridine synthase 1-like</fullName>
    </alternativeName>
</protein>
<evidence type="ECO:0000256" key="19">
    <source>
        <dbReference type="ARBA" id="ARBA00068883"/>
    </source>
</evidence>
<comment type="similarity">
    <text evidence="12">Belongs to the Dus family. Dus1 subfamily.</text>
</comment>
<evidence type="ECO:0000256" key="21">
    <source>
        <dbReference type="SAM" id="MobiDB-lite"/>
    </source>
</evidence>
<evidence type="ECO:0000256" key="1">
    <source>
        <dbReference type="ARBA" id="ARBA00001917"/>
    </source>
</evidence>
<keyword evidence="8" id="KW-0521">NADP</keyword>
<evidence type="ECO:0000256" key="17">
    <source>
        <dbReference type="ARBA" id="ARBA00049467"/>
    </source>
</evidence>